<reference evidence="4 5" key="1">
    <citation type="submission" date="2016-10" db="EMBL/GenBank/DDBJ databases">
        <authorList>
            <person name="de Groot N.N."/>
        </authorList>
    </citation>
    <scope>NUCLEOTIDE SEQUENCE [LARGE SCALE GENOMIC DNA]</scope>
    <source>
        <strain evidence="4 5">JCM 19513</strain>
    </source>
</reference>
<feature type="signal peptide" evidence="2">
    <location>
        <begin position="1"/>
        <end position="22"/>
    </location>
</feature>
<dbReference type="SUPFAM" id="SSF52821">
    <property type="entry name" value="Rhodanese/Cell cycle control phosphatase"/>
    <property type="match status" value="1"/>
</dbReference>
<evidence type="ECO:0000256" key="2">
    <source>
        <dbReference type="SAM" id="SignalP"/>
    </source>
</evidence>
<keyword evidence="5" id="KW-1185">Reference proteome</keyword>
<dbReference type="Pfam" id="PF00581">
    <property type="entry name" value="Rhodanese"/>
    <property type="match status" value="1"/>
</dbReference>
<dbReference type="CDD" id="cd00158">
    <property type="entry name" value="RHOD"/>
    <property type="match status" value="1"/>
</dbReference>
<dbReference type="InterPro" id="IPR036873">
    <property type="entry name" value="Rhodanese-like_dom_sf"/>
</dbReference>
<gene>
    <name evidence="4" type="ORF">SAMN05216214_10592</name>
</gene>
<dbReference type="GO" id="GO:0016740">
    <property type="term" value="F:transferase activity"/>
    <property type="evidence" value="ECO:0007669"/>
    <property type="project" value="UniProtKB-KW"/>
</dbReference>
<dbReference type="Proteomes" id="UP000185766">
    <property type="component" value="Unassembled WGS sequence"/>
</dbReference>
<keyword evidence="4" id="KW-0808">Transferase</keyword>
<keyword evidence="2" id="KW-0732">Signal</keyword>
<dbReference type="SMART" id="SM00450">
    <property type="entry name" value="RHOD"/>
    <property type="match status" value="1"/>
</dbReference>
<feature type="compositionally biased region" description="Polar residues" evidence="1">
    <location>
        <begin position="168"/>
        <end position="178"/>
    </location>
</feature>
<dbReference type="EMBL" id="FOAS01000005">
    <property type="protein sequence ID" value="SEK79678.1"/>
    <property type="molecule type" value="Genomic_DNA"/>
</dbReference>
<dbReference type="Gene3D" id="3.40.250.10">
    <property type="entry name" value="Rhodanese-like domain"/>
    <property type="match status" value="1"/>
</dbReference>
<dbReference type="AlphaFoldDB" id="A0A1H7JYM0"/>
<dbReference type="STRING" id="1429083.GCA_001885685_01335"/>
<feature type="chain" id="PRO_5010242069" evidence="2">
    <location>
        <begin position="23"/>
        <end position="178"/>
    </location>
</feature>
<accession>A0A1H7JYM0</accession>
<name>A0A1H7JYM0_9GAMM</name>
<dbReference type="InterPro" id="IPR001763">
    <property type="entry name" value="Rhodanese-like_dom"/>
</dbReference>
<evidence type="ECO:0000256" key="1">
    <source>
        <dbReference type="SAM" id="MobiDB-lite"/>
    </source>
</evidence>
<evidence type="ECO:0000259" key="3">
    <source>
        <dbReference type="PROSITE" id="PS50206"/>
    </source>
</evidence>
<proteinExistence type="predicted"/>
<evidence type="ECO:0000313" key="4">
    <source>
        <dbReference type="EMBL" id="SEK79678.1"/>
    </source>
</evidence>
<organism evidence="4 5">
    <name type="scientific">Atopomonas hussainii</name>
    <dbReference type="NCBI Taxonomy" id="1429083"/>
    <lineage>
        <taxon>Bacteria</taxon>
        <taxon>Pseudomonadati</taxon>
        <taxon>Pseudomonadota</taxon>
        <taxon>Gammaproteobacteria</taxon>
        <taxon>Pseudomonadales</taxon>
        <taxon>Pseudomonadaceae</taxon>
        <taxon>Atopomonas</taxon>
    </lineage>
</organism>
<sequence>MHAFIRGLLAMAALVAAGVVNAAEAPHEVTGARTVNVWQAQALHQHEALFIDVRSPQYWRMGHIAGAVHLDLRGPFVALAQQQWPRDVPIVLYGDSELSSLSALASRLAVRWGYQEVYYFREGFFAWQLMDLPQAQARLELDGLSASVQPLSAPVGQVGCAPHASRSHGGQNPPGTCP</sequence>
<feature type="domain" description="Rhodanese" evidence="3">
    <location>
        <begin position="44"/>
        <end position="136"/>
    </location>
</feature>
<feature type="region of interest" description="Disordered" evidence="1">
    <location>
        <begin position="159"/>
        <end position="178"/>
    </location>
</feature>
<protein>
    <submittedName>
        <fullName evidence="4">Rhodanese-related sulfurtransferase</fullName>
    </submittedName>
</protein>
<dbReference type="RefSeq" id="WP_074866322.1">
    <property type="nucleotide sequence ID" value="NZ_FOAS01000005.1"/>
</dbReference>
<dbReference type="PROSITE" id="PS50206">
    <property type="entry name" value="RHODANESE_3"/>
    <property type="match status" value="1"/>
</dbReference>
<evidence type="ECO:0000313" key="5">
    <source>
        <dbReference type="Proteomes" id="UP000185766"/>
    </source>
</evidence>